<proteinExistence type="predicted"/>
<keyword evidence="2" id="KW-1185">Reference proteome</keyword>
<dbReference type="InParanoid" id="A0A1D2VBQ4"/>
<dbReference type="AlphaFoldDB" id="A0A1D2VBQ4"/>
<evidence type="ECO:0000313" key="1">
    <source>
        <dbReference type="EMBL" id="ODV59041.1"/>
    </source>
</evidence>
<dbReference type="RefSeq" id="XP_020045348.1">
    <property type="nucleotide sequence ID" value="XM_020188826.1"/>
</dbReference>
<evidence type="ECO:0000313" key="2">
    <source>
        <dbReference type="Proteomes" id="UP000095038"/>
    </source>
</evidence>
<accession>A0A1D2VBQ4</accession>
<dbReference type="Proteomes" id="UP000095038">
    <property type="component" value="Unassembled WGS sequence"/>
</dbReference>
<name>A0A1D2VBQ4_9ASCO</name>
<reference evidence="2" key="1">
    <citation type="submission" date="2016-05" db="EMBL/GenBank/DDBJ databases">
        <title>Comparative genomics of biotechnologically important yeasts.</title>
        <authorList>
            <consortium name="DOE Joint Genome Institute"/>
            <person name="Riley R."/>
            <person name="Haridas S."/>
            <person name="Wolfe K.H."/>
            <person name="Lopes M.R."/>
            <person name="Hittinger C.T."/>
            <person name="Goker M."/>
            <person name="Salamov A."/>
            <person name="Wisecaver J."/>
            <person name="Long T.M."/>
            <person name="Aerts A.L."/>
            <person name="Barry K."/>
            <person name="Choi C."/>
            <person name="Clum A."/>
            <person name="Coughlan A.Y."/>
            <person name="Deshpande S."/>
            <person name="Douglass A.P."/>
            <person name="Hanson S.J."/>
            <person name="Klenk H.-P."/>
            <person name="Labutti K."/>
            <person name="Lapidus A."/>
            <person name="Lindquist E."/>
            <person name="Lipzen A."/>
            <person name="Meier-Kolthoff J.P."/>
            <person name="Ohm R.A."/>
            <person name="Otillar R.P."/>
            <person name="Pangilinan J."/>
            <person name="Peng Y."/>
            <person name="Rokas A."/>
            <person name="Rosa C.A."/>
            <person name="Scheuner C."/>
            <person name="Sibirny A.A."/>
            <person name="Slot J.C."/>
            <person name="Stielow J.B."/>
            <person name="Sun H."/>
            <person name="Kurtzman C.P."/>
            <person name="Blackwell M."/>
            <person name="Grigoriev I.V."/>
            <person name="Jeffries T.W."/>
        </authorList>
    </citation>
    <scope>NUCLEOTIDE SEQUENCE [LARGE SCALE GENOMIC DNA]</scope>
    <source>
        <strain evidence="2">DSM 1968</strain>
    </source>
</reference>
<sequence length="411" mass="42785">MLSPSLDSSSISSLVSSSASSAFSLYYISSNSLSLLVTFPNSISSSLSHLISSSSLSNFSLGSSSSTISSSSLSSSIIILSLSSADSSQNSSLLLSLSSSLSPSTPVSLSPLISSSIISSSISAPSFTASSSVISSTILFFGSSFSKDTSSIFSTSAITITSSYTSVIISCFPKIDSNGVATGTATVESTVTLYTTYCPETLGSRNTAKSITSTIISVVSTLIPQINDKSVTTDFDTIKSTVTFYSTFCPISEAVTYYTTTSVPVTNEFGSTISWKSYEASIIKTYVTVVPASEKPTSAHLATATVYPISYIVAETNKKGEITGYSISVDFTPPESTPSSKTVTTFVSYKGVKNETSIPTIAVASSSECGSFGVPIPTVEQVNGSNSANYFANNVFMTMIGFVFAQILLLL</sequence>
<dbReference type="STRING" id="1344418.A0A1D2VBQ4"/>
<dbReference type="EMBL" id="KV454488">
    <property type="protein sequence ID" value="ODV59041.1"/>
    <property type="molecule type" value="Genomic_DNA"/>
</dbReference>
<gene>
    <name evidence="1" type="ORF">ASCRUDRAFT_115750</name>
</gene>
<dbReference type="GeneID" id="30962462"/>
<organism evidence="1 2">
    <name type="scientific">Ascoidea rubescens DSM 1968</name>
    <dbReference type="NCBI Taxonomy" id="1344418"/>
    <lineage>
        <taxon>Eukaryota</taxon>
        <taxon>Fungi</taxon>
        <taxon>Dikarya</taxon>
        <taxon>Ascomycota</taxon>
        <taxon>Saccharomycotina</taxon>
        <taxon>Saccharomycetes</taxon>
        <taxon>Ascoideaceae</taxon>
        <taxon>Ascoidea</taxon>
    </lineage>
</organism>
<protein>
    <submittedName>
        <fullName evidence="1">Uncharacterized protein</fullName>
    </submittedName>
</protein>